<keyword evidence="3" id="KW-1185">Reference proteome</keyword>
<feature type="chain" id="PRO_5047334257" evidence="1">
    <location>
        <begin position="23"/>
        <end position="180"/>
    </location>
</feature>
<feature type="signal peptide" evidence="1">
    <location>
        <begin position="1"/>
        <end position="22"/>
    </location>
</feature>
<gene>
    <name evidence="2" type="ORF">PU560_03350</name>
</gene>
<proteinExistence type="predicted"/>
<sequence length="180" mass="18252">MLRTRTAALAATLILTLSGATAASAHPVHDAAASTSVSARAAQHATGDFTAEVDFTTLRATDVLGHACRLTVNGVLHFTGSLDGEARGTTTAVVHAPCSEVTTAPPGAYFDVFRFAGTFTGTVHGVPTTGDLRYAGITWPGGAIRALVRLTGERATAVLRADATVAVGGSYTGVARASGR</sequence>
<name>A0ABT5TTX4_9MICO</name>
<dbReference type="Proteomes" id="UP001165561">
    <property type="component" value="Unassembled WGS sequence"/>
</dbReference>
<evidence type="ECO:0000313" key="3">
    <source>
        <dbReference type="Proteomes" id="UP001165561"/>
    </source>
</evidence>
<evidence type="ECO:0000313" key="2">
    <source>
        <dbReference type="EMBL" id="MDD9205504.1"/>
    </source>
</evidence>
<comment type="caution">
    <text evidence="2">The sequence shown here is derived from an EMBL/GenBank/DDBJ whole genome shotgun (WGS) entry which is preliminary data.</text>
</comment>
<accession>A0ABT5TTX4</accession>
<dbReference type="EMBL" id="JARACI010000524">
    <property type="protein sequence ID" value="MDD9205504.1"/>
    <property type="molecule type" value="Genomic_DNA"/>
</dbReference>
<protein>
    <submittedName>
        <fullName evidence="2">Uncharacterized protein</fullName>
    </submittedName>
</protein>
<keyword evidence="1" id="KW-0732">Signal</keyword>
<evidence type="ECO:0000256" key="1">
    <source>
        <dbReference type="SAM" id="SignalP"/>
    </source>
</evidence>
<organism evidence="2 3">
    <name type="scientific">Georgenia halotolerans</name>
    <dbReference type="NCBI Taxonomy" id="3028317"/>
    <lineage>
        <taxon>Bacteria</taxon>
        <taxon>Bacillati</taxon>
        <taxon>Actinomycetota</taxon>
        <taxon>Actinomycetes</taxon>
        <taxon>Micrococcales</taxon>
        <taxon>Bogoriellaceae</taxon>
        <taxon>Georgenia</taxon>
    </lineage>
</organism>
<reference evidence="2" key="1">
    <citation type="submission" date="2023-02" db="EMBL/GenBank/DDBJ databases">
        <title>Georgenia sp.10Sc9-8, isolated from a soil sample collected from the Taklamakan desert.</title>
        <authorList>
            <person name="Liu S."/>
        </authorList>
    </citation>
    <scope>NUCLEOTIDE SEQUENCE</scope>
    <source>
        <strain evidence="2">10Sc9-8</strain>
    </source>
</reference>